<feature type="non-terminal residue" evidence="1">
    <location>
        <position position="84"/>
    </location>
</feature>
<sequence length="84" mass="9917">NIWYNLLSSKLIPSNNLKLKRHLAIRSVIRDTKCNEFNRNFRNILKVKFCEEIIGVVASCCFPHRITQLGVECNFTEFDIKRFV</sequence>
<comment type="caution">
    <text evidence="1">The sequence shown here is derived from an EMBL/GenBank/DDBJ whole genome shotgun (WGS) entry which is preliminary data.</text>
</comment>
<dbReference type="AlphaFoldDB" id="A0AAD7ZVI0"/>
<evidence type="ECO:0000313" key="1">
    <source>
        <dbReference type="EMBL" id="KAJ9587430.1"/>
    </source>
</evidence>
<evidence type="ECO:0000313" key="2">
    <source>
        <dbReference type="Proteomes" id="UP001233999"/>
    </source>
</evidence>
<protein>
    <submittedName>
        <fullName evidence="1">Uncharacterized protein</fullName>
    </submittedName>
</protein>
<reference evidence="1" key="1">
    <citation type="journal article" date="2023" name="IScience">
        <title>Live-bearing cockroach genome reveals convergent evolutionary mechanisms linked to viviparity in insects and beyond.</title>
        <authorList>
            <person name="Fouks B."/>
            <person name="Harrison M.C."/>
            <person name="Mikhailova A.A."/>
            <person name="Marchal E."/>
            <person name="English S."/>
            <person name="Carruthers M."/>
            <person name="Jennings E.C."/>
            <person name="Chiamaka E.L."/>
            <person name="Frigard R.A."/>
            <person name="Pippel M."/>
            <person name="Attardo G.M."/>
            <person name="Benoit J.B."/>
            <person name="Bornberg-Bauer E."/>
            <person name="Tobe S.S."/>
        </authorList>
    </citation>
    <scope>NUCLEOTIDE SEQUENCE</scope>
    <source>
        <strain evidence="1">Stay&amp;Tobe</strain>
    </source>
</reference>
<gene>
    <name evidence="1" type="ORF">L9F63_019060</name>
</gene>
<name>A0AAD7ZVI0_DIPPU</name>
<accession>A0AAD7ZVI0</accession>
<dbReference type="Proteomes" id="UP001233999">
    <property type="component" value="Unassembled WGS sequence"/>
</dbReference>
<organism evidence="1 2">
    <name type="scientific">Diploptera punctata</name>
    <name type="common">Pacific beetle cockroach</name>
    <dbReference type="NCBI Taxonomy" id="6984"/>
    <lineage>
        <taxon>Eukaryota</taxon>
        <taxon>Metazoa</taxon>
        <taxon>Ecdysozoa</taxon>
        <taxon>Arthropoda</taxon>
        <taxon>Hexapoda</taxon>
        <taxon>Insecta</taxon>
        <taxon>Pterygota</taxon>
        <taxon>Neoptera</taxon>
        <taxon>Polyneoptera</taxon>
        <taxon>Dictyoptera</taxon>
        <taxon>Blattodea</taxon>
        <taxon>Blaberoidea</taxon>
        <taxon>Blaberidae</taxon>
        <taxon>Diplopterinae</taxon>
        <taxon>Diploptera</taxon>
    </lineage>
</organism>
<dbReference type="EMBL" id="JASPKZ010006439">
    <property type="protein sequence ID" value="KAJ9587430.1"/>
    <property type="molecule type" value="Genomic_DNA"/>
</dbReference>
<reference evidence="1" key="2">
    <citation type="submission" date="2023-05" db="EMBL/GenBank/DDBJ databases">
        <authorList>
            <person name="Fouks B."/>
        </authorList>
    </citation>
    <scope>NUCLEOTIDE SEQUENCE</scope>
    <source>
        <strain evidence="1">Stay&amp;Tobe</strain>
        <tissue evidence="1">Testes</tissue>
    </source>
</reference>
<keyword evidence="2" id="KW-1185">Reference proteome</keyword>
<proteinExistence type="predicted"/>
<feature type="non-terminal residue" evidence="1">
    <location>
        <position position="1"/>
    </location>
</feature>